<reference evidence="1" key="1">
    <citation type="submission" date="2023-12" db="EMBL/GenBank/DDBJ databases">
        <title>Diversity of Rhizobium in root nodule of phaseolus vulgaris.</title>
        <authorList>
            <person name="Wang H."/>
        </authorList>
    </citation>
    <scope>NUCLEOTIDE SEQUENCE</scope>
    <source>
        <strain evidence="1">MJ31</strain>
    </source>
</reference>
<organism evidence="1 2">
    <name type="scientific">Rhizobium mulingense</name>
    <dbReference type="NCBI Taxonomy" id="3031128"/>
    <lineage>
        <taxon>Bacteria</taxon>
        <taxon>Pseudomonadati</taxon>
        <taxon>Pseudomonadota</taxon>
        <taxon>Alphaproteobacteria</taxon>
        <taxon>Hyphomicrobiales</taxon>
        <taxon>Rhizobiaceae</taxon>
        <taxon>Rhizobium/Agrobacterium group</taxon>
        <taxon>Rhizobium</taxon>
    </lineage>
</organism>
<dbReference type="EMBL" id="JAYESG010000006">
    <property type="protein sequence ID" value="MEA3518553.1"/>
    <property type="molecule type" value="Genomic_DNA"/>
</dbReference>
<proteinExistence type="predicted"/>
<evidence type="ECO:0000313" key="1">
    <source>
        <dbReference type="EMBL" id="MEA3518553.1"/>
    </source>
</evidence>
<evidence type="ECO:0000313" key="2">
    <source>
        <dbReference type="Proteomes" id="UP001304050"/>
    </source>
</evidence>
<protein>
    <submittedName>
        <fullName evidence="1">Formate dehydrogenase accessory sulfurtransferase FdhD</fullName>
    </submittedName>
</protein>
<keyword evidence="2" id="KW-1185">Reference proteome</keyword>
<dbReference type="Proteomes" id="UP001304050">
    <property type="component" value="Unassembled WGS sequence"/>
</dbReference>
<comment type="caution">
    <text evidence="1">The sequence shown here is derived from an EMBL/GenBank/DDBJ whole genome shotgun (WGS) entry which is preliminary data.</text>
</comment>
<accession>A0ACC6MZ35</accession>
<gene>
    <name evidence="1" type="primary">fdhD</name>
    <name evidence="1" type="ORF">U8465_15720</name>
</gene>
<name>A0ACC6MZ35_9HYPH</name>
<sequence length="274" mass="28660">MTFPTTAHAPETARRNGLMHSGSRIVPEEVPIAFSYGGSSHAVMMATPADLEDFAVGFSLTEGIIAERAEISGIEVVAGERGIDVQVNLVDDVADRLRARRRSMAGPVGCGLCGIESIEQAVRPVPDVSTSPLSLSHANIVRAVSLLNEAQPLHRETRAVHGAAFYLPGRGLIAVREDVGRHNALDKLCGAVIRAGENGGSGAVAVTSRLSVEMVQKAAILGSPVLIAISAPTALAIRTAEKAGMTLVALVRGEDFEIFTHPHRISPGSIADVA</sequence>